<gene>
    <name evidence="2" type="ORF">GCM10018772_70590</name>
</gene>
<reference evidence="2" key="1">
    <citation type="journal article" date="2014" name="Int. J. Syst. Evol. Microbiol.">
        <title>Complete genome sequence of Corynebacterium casei LMG S-19264T (=DSM 44701T), isolated from a smear-ripened cheese.</title>
        <authorList>
            <consortium name="US DOE Joint Genome Institute (JGI-PGF)"/>
            <person name="Walter F."/>
            <person name="Albersmeier A."/>
            <person name="Kalinowski J."/>
            <person name="Ruckert C."/>
        </authorList>
    </citation>
    <scope>NUCLEOTIDE SEQUENCE</scope>
    <source>
        <strain evidence="2">JCM 4477</strain>
    </source>
</reference>
<protein>
    <submittedName>
        <fullName evidence="2">Uncharacterized protein</fullName>
    </submittedName>
</protein>
<evidence type="ECO:0000256" key="1">
    <source>
        <dbReference type="SAM" id="MobiDB-lite"/>
    </source>
</evidence>
<name>A0A919EBQ5_9ACTN</name>
<proteinExistence type="predicted"/>
<dbReference type="Proteomes" id="UP000630718">
    <property type="component" value="Unassembled WGS sequence"/>
</dbReference>
<evidence type="ECO:0000313" key="3">
    <source>
        <dbReference type="Proteomes" id="UP000630718"/>
    </source>
</evidence>
<dbReference type="AlphaFoldDB" id="A0A919EBQ5"/>
<dbReference type="RefSeq" id="WP_229910697.1">
    <property type="nucleotide sequence ID" value="NZ_BNBI01000025.1"/>
</dbReference>
<sequence>MTDQHTSENTVRRPRDVPAGTPLTVLAQHRAEAGARLHTEHDRDQDAVVGDALTQLAVGEAIRRAVRTERGGMVAQALRLGATWDQVAAALDTTVLAAVDDLRVWAEGQRTLYHQHLAQNADVLVGLDEETYDAVMRWVAFGLGWSADEARDARAKQAPRLRAAVAAAPMVDTVGELRALLEQLPEEMPLSLDDHHRALPGEPDQVHTIHPRLVATVSGLTTEAETTQPGLMLTQVYVPFPAEDEEQAAVATRDDLPAYGELPRAAYHLERGELRPGLKDVAEVLAELAHLVGEVAADFTEHDEDGSQLKVEAKRISHAAERVGKLADTVDEVAE</sequence>
<organism evidence="2 3">
    <name type="scientific">Streptomyces fumanus</name>
    <dbReference type="NCBI Taxonomy" id="67302"/>
    <lineage>
        <taxon>Bacteria</taxon>
        <taxon>Bacillati</taxon>
        <taxon>Actinomycetota</taxon>
        <taxon>Actinomycetes</taxon>
        <taxon>Kitasatosporales</taxon>
        <taxon>Streptomycetaceae</taxon>
        <taxon>Streptomyces</taxon>
    </lineage>
</organism>
<keyword evidence="3" id="KW-1185">Reference proteome</keyword>
<evidence type="ECO:0000313" key="2">
    <source>
        <dbReference type="EMBL" id="GHF34930.1"/>
    </source>
</evidence>
<comment type="caution">
    <text evidence="2">The sequence shown here is derived from an EMBL/GenBank/DDBJ whole genome shotgun (WGS) entry which is preliminary data.</text>
</comment>
<feature type="region of interest" description="Disordered" evidence="1">
    <location>
        <begin position="1"/>
        <end position="20"/>
    </location>
</feature>
<reference evidence="2" key="2">
    <citation type="submission" date="2020-09" db="EMBL/GenBank/DDBJ databases">
        <authorList>
            <person name="Sun Q."/>
            <person name="Ohkuma M."/>
        </authorList>
    </citation>
    <scope>NUCLEOTIDE SEQUENCE</scope>
    <source>
        <strain evidence="2">JCM 4477</strain>
    </source>
</reference>
<dbReference type="EMBL" id="BNBI01000025">
    <property type="protein sequence ID" value="GHF34930.1"/>
    <property type="molecule type" value="Genomic_DNA"/>
</dbReference>
<accession>A0A919EBQ5</accession>